<dbReference type="EMBL" id="JBBKZT010000020">
    <property type="protein sequence ID" value="MEJ8851166.1"/>
    <property type="molecule type" value="Genomic_DNA"/>
</dbReference>
<organism evidence="1 2">
    <name type="scientific">Variovorax rhizosphaerae</name>
    <dbReference type="NCBI Taxonomy" id="1836200"/>
    <lineage>
        <taxon>Bacteria</taxon>
        <taxon>Pseudomonadati</taxon>
        <taxon>Pseudomonadota</taxon>
        <taxon>Betaproteobacteria</taxon>
        <taxon>Burkholderiales</taxon>
        <taxon>Comamonadaceae</taxon>
        <taxon>Variovorax</taxon>
    </lineage>
</organism>
<evidence type="ECO:0000313" key="1">
    <source>
        <dbReference type="EMBL" id="MEJ8851166.1"/>
    </source>
</evidence>
<evidence type="ECO:0000313" key="2">
    <source>
        <dbReference type="Proteomes" id="UP001385892"/>
    </source>
</evidence>
<dbReference type="SUPFAM" id="SSF54637">
    <property type="entry name" value="Thioesterase/thiol ester dehydrase-isomerase"/>
    <property type="match status" value="1"/>
</dbReference>
<keyword evidence="2" id="KW-1185">Reference proteome</keyword>
<name>A0ABU8WUF4_9BURK</name>
<dbReference type="InterPro" id="IPR029069">
    <property type="entry name" value="HotDog_dom_sf"/>
</dbReference>
<dbReference type="Proteomes" id="UP001385892">
    <property type="component" value="Unassembled WGS sequence"/>
</dbReference>
<reference evidence="1 2" key="1">
    <citation type="submission" date="2024-03" db="EMBL/GenBank/DDBJ databases">
        <title>Novel species of the genus Variovorax.</title>
        <authorList>
            <person name="Liu Q."/>
            <person name="Xin Y.-H."/>
        </authorList>
    </citation>
    <scope>NUCLEOTIDE SEQUENCE [LARGE SCALE GENOMIC DNA]</scope>
    <source>
        <strain evidence="1 2">KACC 18900</strain>
    </source>
</reference>
<protein>
    <submittedName>
        <fullName evidence="1">Uncharacterized protein</fullName>
    </submittedName>
</protein>
<proteinExistence type="predicted"/>
<dbReference type="RefSeq" id="WP_340346700.1">
    <property type="nucleotide sequence ID" value="NZ_JBBKZT010000020.1"/>
</dbReference>
<gene>
    <name evidence="1" type="ORF">WKW82_31330</name>
</gene>
<dbReference type="Gene3D" id="3.10.129.10">
    <property type="entry name" value="Hotdog Thioesterase"/>
    <property type="match status" value="1"/>
</dbReference>
<comment type="caution">
    <text evidence="1">The sequence shown here is derived from an EMBL/GenBank/DDBJ whole genome shotgun (WGS) entry which is preliminary data.</text>
</comment>
<accession>A0ABU8WUF4</accession>
<sequence>MRIGLAETHCFLALYTLGTTLHDAEEPSRDGDRLMVPESMVLQLAERMVSESGVTHERMLYLMQISAKFKQPVQAGDTLVNRMHFKSKQLALQPGRGVVVTGHHVITDQGHLALEYEAVRMIRCRNAIDPATEPTA</sequence>